<evidence type="ECO:0000313" key="1">
    <source>
        <dbReference type="EMBL" id="JAE17150.1"/>
    </source>
</evidence>
<proteinExistence type="predicted"/>
<accession>A0A0A9FWE4</accession>
<dbReference type="EMBL" id="GBRH01180746">
    <property type="protein sequence ID" value="JAE17150.1"/>
    <property type="molecule type" value="Transcribed_RNA"/>
</dbReference>
<reference evidence="1" key="1">
    <citation type="submission" date="2014-09" db="EMBL/GenBank/DDBJ databases">
        <authorList>
            <person name="Magalhaes I.L.F."/>
            <person name="Oliveira U."/>
            <person name="Santos F.R."/>
            <person name="Vidigal T.H.D.A."/>
            <person name="Brescovit A.D."/>
            <person name="Santos A.J."/>
        </authorList>
    </citation>
    <scope>NUCLEOTIDE SEQUENCE</scope>
    <source>
        <tissue evidence="1">Shoot tissue taken approximately 20 cm above the soil surface</tissue>
    </source>
</reference>
<name>A0A0A9FWE4_ARUDO</name>
<organism evidence="1">
    <name type="scientific">Arundo donax</name>
    <name type="common">Giant reed</name>
    <name type="synonym">Donax arundinaceus</name>
    <dbReference type="NCBI Taxonomy" id="35708"/>
    <lineage>
        <taxon>Eukaryota</taxon>
        <taxon>Viridiplantae</taxon>
        <taxon>Streptophyta</taxon>
        <taxon>Embryophyta</taxon>
        <taxon>Tracheophyta</taxon>
        <taxon>Spermatophyta</taxon>
        <taxon>Magnoliopsida</taxon>
        <taxon>Liliopsida</taxon>
        <taxon>Poales</taxon>
        <taxon>Poaceae</taxon>
        <taxon>PACMAD clade</taxon>
        <taxon>Arundinoideae</taxon>
        <taxon>Arundineae</taxon>
        <taxon>Arundo</taxon>
    </lineage>
</organism>
<protein>
    <submittedName>
        <fullName evidence="1">Uncharacterized protein</fullName>
    </submittedName>
</protein>
<reference evidence="1" key="2">
    <citation type="journal article" date="2015" name="Data Brief">
        <title>Shoot transcriptome of the giant reed, Arundo donax.</title>
        <authorList>
            <person name="Barrero R.A."/>
            <person name="Guerrero F.D."/>
            <person name="Moolhuijzen P."/>
            <person name="Goolsby J.A."/>
            <person name="Tidwell J."/>
            <person name="Bellgard S.E."/>
            <person name="Bellgard M.I."/>
        </authorList>
    </citation>
    <scope>NUCLEOTIDE SEQUENCE</scope>
    <source>
        <tissue evidence="1">Shoot tissue taken approximately 20 cm above the soil surface</tissue>
    </source>
</reference>
<sequence length="13" mass="1356">MRATTASTSSSTR</sequence>